<reference evidence="2" key="1">
    <citation type="journal article" date="2017" name="Front. Plant Sci.">
        <title>Climate Clever Clovers: New Paradigm to Reduce the Environmental Footprint of Ruminants by Breeding Low Methanogenic Forages Utilizing Haplotype Variation.</title>
        <authorList>
            <person name="Kaur P."/>
            <person name="Appels R."/>
            <person name="Bayer P.E."/>
            <person name="Keeble-Gagnere G."/>
            <person name="Wang J."/>
            <person name="Hirakawa H."/>
            <person name="Shirasawa K."/>
            <person name="Vercoe P."/>
            <person name="Stefanova K."/>
            <person name="Durmic Z."/>
            <person name="Nichols P."/>
            <person name="Revell C."/>
            <person name="Isobe S.N."/>
            <person name="Edwards D."/>
            <person name="Erskine W."/>
        </authorList>
    </citation>
    <scope>NUCLEOTIDE SEQUENCE [LARGE SCALE GENOMIC DNA]</scope>
    <source>
        <strain evidence="2">cv. Daliak</strain>
    </source>
</reference>
<gene>
    <name evidence="1" type="ORF">TSUD_197910</name>
</gene>
<dbReference type="Proteomes" id="UP000242715">
    <property type="component" value="Unassembled WGS sequence"/>
</dbReference>
<keyword evidence="2" id="KW-1185">Reference proteome</keyword>
<proteinExistence type="predicted"/>
<dbReference type="AlphaFoldDB" id="A0A2Z6LJY4"/>
<evidence type="ECO:0000313" key="1">
    <source>
        <dbReference type="EMBL" id="GAU11167.1"/>
    </source>
</evidence>
<sequence>MTSIIMSRHLKRSLESTRSLNLSSMLSDDTALDAIEGADSTNNEEIVVLNPTQTPTSKGFTKKTLKDTNTDNNEEIVVLDNSLAKRSLNLDEIGASATRESPIPDECASLLTSAEPPTCKPVGKRSAILDANDVSAMKETKIACVKIENTK</sequence>
<evidence type="ECO:0000313" key="2">
    <source>
        <dbReference type="Proteomes" id="UP000242715"/>
    </source>
</evidence>
<accession>A0A2Z6LJY4</accession>
<dbReference type="EMBL" id="DF973113">
    <property type="protein sequence ID" value="GAU11167.1"/>
    <property type="molecule type" value="Genomic_DNA"/>
</dbReference>
<protein>
    <submittedName>
        <fullName evidence="1">Uncharacterized protein</fullName>
    </submittedName>
</protein>
<organism evidence="1 2">
    <name type="scientific">Trifolium subterraneum</name>
    <name type="common">Subterranean clover</name>
    <dbReference type="NCBI Taxonomy" id="3900"/>
    <lineage>
        <taxon>Eukaryota</taxon>
        <taxon>Viridiplantae</taxon>
        <taxon>Streptophyta</taxon>
        <taxon>Embryophyta</taxon>
        <taxon>Tracheophyta</taxon>
        <taxon>Spermatophyta</taxon>
        <taxon>Magnoliopsida</taxon>
        <taxon>eudicotyledons</taxon>
        <taxon>Gunneridae</taxon>
        <taxon>Pentapetalae</taxon>
        <taxon>rosids</taxon>
        <taxon>fabids</taxon>
        <taxon>Fabales</taxon>
        <taxon>Fabaceae</taxon>
        <taxon>Papilionoideae</taxon>
        <taxon>50 kb inversion clade</taxon>
        <taxon>NPAAA clade</taxon>
        <taxon>Hologalegina</taxon>
        <taxon>IRL clade</taxon>
        <taxon>Trifolieae</taxon>
        <taxon>Trifolium</taxon>
    </lineage>
</organism>
<name>A0A2Z6LJY4_TRISU</name>